<protein>
    <submittedName>
        <fullName evidence="1">Uncharacterized protein</fullName>
    </submittedName>
</protein>
<gene>
    <name evidence="1" type="ORF">VAE063_920007</name>
</gene>
<dbReference type="EMBL" id="CALYLK010000133">
    <property type="protein sequence ID" value="CAH8221707.1"/>
    <property type="molecule type" value="Genomic_DNA"/>
</dbReference>
<accession>A0ABM9FNZ4</accession>
<keyword evidence="2" id="KW-1185">Reference proteome</keyword>
<reference evidence="1" key="1">
    <citation type="submission" date="2022-06" db="EMBL/GenBank/DDBJ databases">
        <authorList>
            <person name="Goudenege D."/>
            <person name="Le Roux F."/>
        </authorList>
    </citation>
    <scope>NUCLEOTIDE SEQUENCE</scope>
    <source>
        <strain evidence="1">12-063</strain>
    </source>
</reference>
<dbReference type="Proteomes" id="UP001152658">
    <property type="component" value="Unassembled WGS sequence"/>
</dbReference>
<organism evidence="1 2">
    <name type="scientific">Vibrio aestuarianus</name>
    <dbReference type="NCBI Taxonomy" id="28171"/>
    <lineage>
        <taxon>Bacteria</taxon>
        <taxon>Pseudomonadati</taxon>
        <taxon>Pseudomonadota</taxon>
        <taxon>Gammaproteobacteria</taxon>
        <taxon>Vibrionales</taxon>
        <taxon>Vibrionaceae</taxon>
        <taxon>Vibrio</taxon>
    </lineage>
</organism>
<comment type="caution">
    <text evidence="1">The sequence shown here is derived from an EMBL/GenBank/DDBJ whole genome shotgun (WGS) entry which is preliminary data.</text>
</comment>
<evidence type="ECO:0000313" key="1">
    <source>
        <dbReference type="EMBL" id="CAH8221707.1"/>
    </source>
</evidence>
<proteinExistence type="predicted"/>
<sequence>MDNLPMLHFVEYLSCYADSAALKPFPSNKDPAFPNQMNKIFFLSNFQSAYSPLLVAPRIVAL</sequence>
<evidence type="ECO:0000313" key="2">
    <source>
        <dbReference type="Proteomes" id="UP001152658"/>
    </source>
</evidence>
<name>A0ABM9FNZ4_9VIBR</name>